<organism evidence="2 3">
    <name type="scientific">Candidatus Sulfuritelmatomonas gaucii</name>
    <dbReference type="NCBI Taxonomy" id="2043161"/>
    <lineage>
        <taxon>Bacteria</taxon>
        <taxon>Pseudomonadati</taxon>
        <taxon>Acidobacteriota</taxon>
        <taxon>Terriglobia</taxon>
        <taxon>Terriglobales</taxon>
        <taxon>Acidobacteriaceae</taxon>
        <taxon>Candidatus Sulfuritelmatomonas</taxon>
    </lineage>
</organism>
<proteinExistence type="predicted"/>
<feature type="region of interest" description="Disordered" evidence="1">
    <location>
        <begin position="1"/>
        <end position="59"/>
    </location>
</feature>
<reference evidence="3" key="1">
    <citation type="submission" date="2018-02" db="EMBL/GenBank/DDBJ databases">
        <authorList>
            <person name="Hausmann B."/>
        </authorList>
    </citation>
    <scope>NUCLEOTIDE SEQUENCE [LARGE SCALE GENOMIC DNA]</scope>
    <source>
        <strain evidence="3">Peat soil MAG SbA5</strain>
    </source>
</reference>
<sequence length="107" mass="10914">MSASRVPIRAPSSSKAARSSRARTGSSSMKRMNRISTVSIDQPFPQASNSGEEGGPVEAELEAEAEAGAVGVVAEAAAGGGPVADNDSRRRSIKKTRTGCPGLRVSS</sequence>
<feature type="compositionally biased region" description="Polar residues" evidence="1">
    <location>
        <begin position="34"/>
        <end position="50"/>
    </location>
</feature>
<evidence type="ECO:0000313" key="3">
    <source>
        <dbReference type="Proteomes" id="UP000239735"/>
    </source>
</evidence>
<dbReference type="EMBL" id="OKRB01000078">
    <property type="protein sequence ID" value="SPE19258.1"/>
    <property type="molecule type" value="Genomic_DNA"/>
</dbReference>
<feature type="region of interest" description="Disordered" evidence="1">
    <location>
        <begin position="78"/>
        <end position="107"/>
    </location>
</feature>
<feature type="compositionally biased region" description="Low complexity" evidence="1">
    <location>
        <begin position="9"/>
        <end position="28"/>
    </location>
</feature>
<evidence type="ECO:0000256" key="1">
    <source>
        <dbReference type="SAM" id="MobiDB-lite"/>
    </source>
</evidence>
<accession>A0A2N9L7I6</accession>
<dbReference type="Proteomes" id="UP000239735">
    <property type="component" value="Unassembled WGS sequence"/>
</dbReference>
<gene>
    <name evidence="2" type="ORF">SBA5_220104</name>
</gene>
<dbReference type="AlphaFoldDB" id="A0A2N9L7I6"/>
<evidence type="ECO:0000313" key="2">
    <source>
        <dbReference type="EMBL" id="SPE19258.1"/>
    </source>
</evidence>
<protein>
    <submittedName>
        <fullName evidence="2">Uncharacterized protein</fullName>
    </submittedName>
</protein>
<name>A0A2N9L7I6_9BACT</name>